<dbReference type="Proteomes" id="UP000187406">
    <property type="component" value="Unassembled WGS sequence"/>
</dbReference>
<comment type="caution">
    <text evidence="9">The sequence shown here is derived from an EMBL/GenBank/DDBJ whole genome shotgun (WGS) entry which is preliminary data.</text>
</comment>
<keyword evidence="7" id="KW-1133">Transmembrane helix</keyword>
<evidence type="ECO:0000256" key="1">
    <source>
        <dbReference type="ARBA" id="ARBA00004370"/>
    </source>
</evidence>
<reference evidence="10" key="1">
    <citation type="submission" date="2016-04" db="EMBL/GenBank/DDBJ databases">
        <title>Cephalotus genome sequencing.</title>
        <authorList>
            <person name="Fukushima K."/>
            <person name="Hasebe M."/>
            <person name="Fang X."/>
        </authorList>
    </citation>
    <scope>NUCLEOTIDE SEQUENCE [LARGE SCALE GENOMIC DNA]</scope>
    <source>
        <strain evidence="10">cv. St1</strain>
    </source>
</reference>
<name>A0A1Q3C5Y3_CEPFO</name>
<protein>
    <submittedName>
        <fullName evidence="9">Zf-RING_2 domain-containing protein</fullName>
    </submittedName>
</protein>
<dbReference type="InterPro" id="IPR001841">
    <property type="entry name" value="Znf_RING"/>
</dbReference>
<evidence type="ECO:0000313" key="9">
    <source>
        <dbReference type="EMBL" id="GAV75498.1"/>
    </source>
</evidence>
<evidence type="ECO:0000256" key="2">
    <source>
        <dbReference type="ARBA" id="ARBA00022723"/>
    </source>
</evidence>
<feature type="domain" description="RING-type" evidence="8">
    <location>
        <begin position="167"/>
        <end position="209"/>
    </location>
</feature>
<dbReference type="EMBL" id="BDDD01001373">
    <property type="protein sequence ID" value="GAV75498.1"/>
    <property type="molecule type" value="Genomic_DNA"/>
</dbReference>
<gene>
    <name evidence="9" type="ORF">CFOL_v3_18977</name>
</gene>
<keyword evidence="7" id="KW-0812">Transmembrane</keyword>
<evidence type="ECO:0000256" key="5">
    <source>
        <dbReference type="ARBA" id="ARBA00023136"/>
    </source>
</evidence>
<keyword evidence="3 6" id="KW-0863">Zinc-finger</keyword>
<proteinExistence type="predicted"/>
<organism evidence="9 10">
    <name type="scientific">Cephalotus follicularis</name>
    <name type="common">Albany pitcher plant</name>
    <dbReference type="NCBI Taxonomy" id="3775"/>
    <lineage>
        <taxon>Eukaryota</taxon>
        <taxon>Viridiplantae</taxon>
        <taxon>Streptophyta</taxon>
        <taxon>Embryophyta</taxon>
        <taxon>Tracheophyta</taxon>
        <taxon>Spermatophyta</taxon>
        <taxon>Magnoliopsida</taxon>
        <taxon>eudicotyledons</taxon>
        <taxon>Gunneridae</taxon>
        <taxon>Pentapetalae</taxon>
        <taxon>rosids</taxon>
        <taxon>fabids</taxon>
        <taxon>Oxalidales</taxon>
        <taxon>Cephalotaceae</taxon>
        <taxon>Cephalotus</taxon>
    </lineage>
</organism>
<keyword evidence="2" id="KW-0479">Metal-binding</keyword>
<dbReference type="Gene3D" id="3.30.40.10">
    <property type="entry name" value="Zinc/RING finger domain, C3HC4 (zinc finger)"/>
    <property type="match status" value="1"/>
</dbReference>
<sequence>MIMRELCSSTISLVIYRLFYAIFNILFAVAGATLGAIIGMLVGLKTRSRIVYGPMIGAVKGGVLSTEIFKFSLCLCHSNDSAISCFLNLVVYVLVSSHYRLRLPQIFQVKVPSISGLVLACRVRTDTLNNDVSVACDKEAWDSLEKIPKIRITDKNIEDILWHRICCSVCLQDIQVGDLVRSLPECHHMFHLPCIDKWLTLRRSCPLCRRTL</sequence>
<dbReference type="SMART" id="SM00184">
    <property type="entry name" value="RING"/>
    <property type="match status" value="1"/>
</dbReference>
<dbReference type="InterPro" id="IPR013083">
    <property type="entry name" value="Znf_RING/FYVE/PHD"/>
</dbReference>
<dbReference type="GO" id="GO:0008270">
    <property type="term" value="F:zinc ion binding"/>
    <property type="evidence" value="ECO:0007669"/>
    <property type="project" value="UniProtKB-KW"/>
</dbReference>
<accession>A0A1Q3C5Y3</accession>
<dbReference type="PROSITE" id="PS50089">
    <property type="entry name" value="ZF_RING_2"/>
    <property type="match status" value="1"/>
</dbReference>
<evidence type="ECO:0000256" key="4">
    <source>
        <dbReference type="ARBA" id="ARBA00022833"/>
    </source>
</evidence>
<comment type="subcellular location">
    <subcellularLocation>
        <location evidence="1">Membrane</location>
    </subcellularLocation>
</comment>
<evidence type="ECO:0000256" key="7">
    <source>
        <dbReference type="SAM" id="Phobius"/>
    </source>
</evidence>
<evidence type="ECO:0000313" key="10">
    <source>
        <dbReference type="Proteomes" id="UP000187406"/>
    </source>
</evidence>
<dbReference type="SUPFAM" id="SSF57850">
    <property type="entry name" value="RING/U-box"/>
    <property type="match status" value="1"/>
</dbReference>
<keyword evidence="10" id="KW-1185">Reference proteome</keyword>
<dbReference type="PANTHER" id="PTHR46151">
    <property type="entry name" value="NEP1-INTERACTING PROTEIN-LIKE 2"/>
    <property type="match status" value="1"/>
</dbReference>
<keyword evidence="5 7" id="KW-0472">Membrane</keyword>
<evidence type="ECO:0000256" key="3">
    <source>
        <dbReference type="ARBA" id="ARBA00022771"/>
    </source>
</evidence>
<feature type="transmembrane region" description="Helical" evidence="7">
    <location>
        <begin position="18"/>
        <end position="42"/>
    </location>
</feature>
<dbReference type="PANTHER" id="PTHR46151:SF19">
    <property type="entry name" value="NEP1-INTERACTING PROTEIN 1-LIKE ISOFORM X1"/>
    <property type="match status" value="1"/>
</dbReference>
<keyword evidence="4" id="KW-0862">Zinc</keyword>
<evidence type="ECO:0000256" key="6">
    <source>
        <dbReference type="PROSITE-ProRule" id="PRU00175"/>
    </source>
</evidence>
<dbReference type="STRING" id="3775.A0A1Q3C5Y3"/>
<dbReference type="Pfam" id="PF13639">
    <property type="entry name" value="zf-RING_2"/>
    <property type="match status" value="1"/>
</dbReference>
<dbReference type="OrthoDB" id="8062037at2759"/>
<dbReference type="AlphaFoldDB" id="A0A1Q3C5Y3"/>
<evidence type="ECO:0000259" key="8">
    <source>
        <dbReference type="PROSITE" id="PS50089"/>
    </source>
</evidence>
<dbReference type="InParanoid" id="A0A1Q3C5Y3"/>
<dbReference type="GO" id="GO:0016020">
    <property type="term" value="C:membrane"/>
    <property type="evidence" value="ECO:0007669"/>
    <property type="project" value="UniProtKB-SubCell"/>
</dbReference>